<name>A0A9Q4GJZ4_9CORY</name>
<evidence type="ECO:0000313" key="2">
    <source>
        <dbReference type="EMBL" id="MCX7467647.1"/>
    </source>
</evidence>
<evidence type="ECO:0000313" key="4">
    <source>
        <dbReference type="Proteomes" id="UP001081709"/>
    </source>
</evidence>
<evidence type="ECO:0000313" key="1">
    <source>
        <dbReference type="EMBL" id="MCX7443881.1"/>
    </source>
</evidence>
<gene>
    <name evidence="1" type="ORF">OS125_01305</name>
    <name evidence="2" type="ORF">OS129_01940</name>
</gene>
<keyword evidence="4" id="KW-1185">Reference proteome</keyword>
<comment type="caution">
    <text evidence="2">The sequence shown here is derived from an EMBL/GenBank/DDBJ whole genome shotgun (WGS) entry which is preliminary data.</text>
</comment>
<dbReference type="EMBL" id="JAPMKU010000001">
    <property type="protein sequence ID" value="MCX7467647.1"/>
    <property type="molecule type" value="Genomic_DNA"/>
</dbReference>
<reference evidence="2" key="1">
    <citation type="submission" date="2022-11" db="EMBL/GenBank/DDBJ databases">
        <title>Corynebacterium sp. isolated from Penguins.</title>
        <authorList>
            <person name="Sedlar K."/>
            <person name="Svec P."/>
        </authorList>
    </citation>
    <scope>NUCLEOTIDE SEQUENCE</scope>
    <source>
        <strain evidence="1">P7003</strain>
        <strain evidence="2">P7374</strain>
    </source>
</reference>
<sequence length="56" mass="6375">MRPWVPLAVTHVAVATGAMRFARIRIIVVVVLCRARRWEPGQLRKRRGGQLNAARI</sequence>
<evidence type="ECO:0000313" key="3">
    <source>
        <dbReference type="Proteomes" id="UP001071478"/>
    </source>
</evidence>
<accession>A0A9Q4GJZ4</accession>
<dbReference type="Proteomes" id="UP001081709">
    <property type="component" value="Unassembled WGS sequence"/>
</dbReference>
<dbReference type="AlphaFoldDB" id="A0A9Q4GJZ4"/>
<dbReference type="RefSeq" id="WP_200255221.1">
    <property type="nucleotide sequence ID" value="NZ_JAENIQ020000002.1"/>
</dbReference>
<dbReference type="EMBL" id="JAPMKV010000001">
    <property type="protein sequence ID" value="MCX7443881.1"/>
    <property type="molecule type" value="Genomic_DNA"/>
</dbReference>
<dbReference type="Proteomes" id="UP001071478">
    <property type="component" value="Unassembled WGS sequence"/>
</dbReference>
<proteinExistence type="predicted"/>
<organism evidence="2 3">
    <name type="scientific">Corynebacterium pygosceleis</name>
    <dbReference type="NCBI Taxonomy" id="2800406"/>
    <lineage>
        <taxon>Bacteria</taxon>
        <taxon>Bacillati</taxon>
        <taxon>Actinomycetota</taxon>
        <taxon>Actinomycetes</taxon>
        <taxon>Mycobacteriales</taxon>
        <taxon>Corynebacteriaceae</taxon>
        <taxon>Corynebacterium</taxon>
    </lineage>
</organism>
<protein>
    <submittedName>
        <fullName evidence="2">Uncharacterized protein</fullName>
    </submittedName>
</protein>